<evidence type="ECO:0000256" key="2">
    <source>
        <dbReference type="SAM" id="MobiDB-lite"/>
    </source>
</evidence>
<dbReference type="Proteomes" id="UP001187343">
    <property type="component" value="Unassembled WGS sequence"/>
</dbReference>
<dbReference type="CDD" id="cd02257">
    <property type="entry name" value="Peptidase_C19"/>
    <property type="match status" value="1"/>
</dbReference>
<comment type="caution">
    <text evidence="4">The sequence shown here is derived from an EMBL/GenBank/DDBJ whole genome shotgun (WGS) entry which is preliminary data.</text>
</comment>
<feature type="coiled-coil region" evidence="1">
    <location>
        <begin position="743"/>
        <end position="781"/>
    </location>
</feature>
<dbReference type="InterPro" id="IPR018200">
    <property type="entry name" value="USP_CS"/>
</dbReference>
<proteinExistence type="predicted"/>
<dbReference type="InterPro" id="IPR028889">
    <property type="entry name" value="USP"/>
</dbReference>
<dbReference type="GO" id="GO:0005829">
    <property type="term" value="C:cytosol"/>
    <property type="evidence" value="ECO:0007669"/>
    <property type="project" value="TreeGrafter"/>
</dbReference>
<reference evidence="4" key="1">
    <citation type="submission" date="2023-08" db="EMBL/GenBank/DDBJ databases">
        <title>Chromosome-level Genome Assembly of mud carp (Cirrhinus molitorella).</title>
        <authorList>
            <person name="Liu H."/>
        </authorList>
    </citation>
    <scope>NUCLEOTIDE SEQUENCE</scope>
    <source>
        <strain evidence="4">Prfri</strain>
        <tissue evidence="4">Muscle</tissue>
    </source>
</reference>
<dbReference type="Gene3D" id="3.90.70.10">
    <property type="entry name" value="Cysteine proteinases"/>
    <property type="match status" value="1"/>
</dbReference>
<protein>
    <recommendedName>
        <fullName evidence="3">USP domain-containing protein</fullName>
    </recommendedName>
</protein>
<dbReference type="PANTHER" id="PTHR24006:SF915">
    <property type="entry name" value="UBIQUITIN CARBOXYL-TERMINAL HYDROLASE-RELATED"/>
    <property type="match status" value="1"/>
</dbReference>
<dbReference type="PANTHER" id="PTHR24006">
    <property type="entry name" value="UBIQUITIN CARBOXYL-TERMINAL HYDROLASE"/>
    <property type="match status" value="1"/>
</dbReference>
<feature type="domain" description="USP" evidence="3">
    <location>
        <begin position="258"/>
        <end position="530"/>
    </location>
</feature>
<dbReference type="GO" id="GO:0000082">
    <property type="term" value="P:G1/S transition of mitotic cell cycle"/>
    <property type="evidence" value="ECO:0007669"/>
    <property type="project" value="TreeGrafter"/>
</dbReference>
<keyword evidence="5" id="KW-1185">Reference proteome</keyword>
<feature type="region of interest" description="Disordered" evidence="2">
    <location>
        <begin position="82"/>
        <end position="165"/>
    </location>
</feature>
<feature type="compositionally biased region" description="Low complexity" evidence="2">
    <location>
        <begin position="141"/>
        <end position="152"/>
    </location>
</feature>
<dbReference type="InterPro" id="IPR058030">
    <property type="entry name" value="TRIM8/14/16/25/29/45/65_CC"/>
</dbReference>
<feature type="compositionally biased region" description="Low complexity" evidence="2">
    <location>
        <begin position="41"/>
        <end position="54"/>
    </location>
</feature>
<feature type="compositionally biased region" description="Polar residues" evidence="2">
    <location>
        <begin position="153"/>
        <end position="164"/>
    </location>
</feature>
<dbReference type="Pfam" id="PF25600">
    <property type="entry name" value="TRIM_CC"/>
    <property type="match status" value="2"/>
</dbReference>
<dbReference type="InterPro" id="IPR038765">
    <property type="entry name" value="Papain-like_cys_pep_sf"/>
</dbReference>
<evidence type="ECO:0000259" key="3">
    <source>
        <dbReference type="PROSITE" id="PS50235"/>
    </source>
</evidence>
<accession>A0AA88Q7V6</accession>
<dbReference type="GO" id="GO:0016579">
    <property type="term" value="P:protein deubiquitination"/>
    <property type="evidence" value="ECO:0007669"/>
    <property type="project" value="InterPro"/>
</dbReference>
<gene>
    <name evidence="4" type="ORF">Q8A67_007206</name>
</gene>
<organism evidence="4 5">
    <name type="scientific">Cirrhinus molitorella</name>
    <name type="common">mud carp</name>
    <dbReference type="NCBI Taxonomy" id="172907"/>
    <lineage>
        <taxon>Eukaryota</taxon>
        <taxon>Metazoa</taxon>
        <taxon>Chordata</taxon>
        <taxon>Craniata</taxon>
        <taxon>Vertebrata</taxon>
        <taxon>Euteleostomi</taxon>
        <taxon>Actinopterygii</taxon>
        <taxon>Neopterygii</taxon>
        <taxon>Teleostei</taxon>
        <taxon>Ostariophysi</taxon>
        <taxon>Cypriniformes</taxon>
        <taxon>Cyprinidae</taxon>
        <taxon>Labeoninae</taxon>
        <taxon>Labeonini</taxon>
        <taxon>Cirrhinus</taxon>
    </lineage>
</organism>
<dbReference type="PROSITE" id="PS00972">
    <property type="entry name" value="USP_1"/>
    <property type="match status" value="1"/>
</dbReference>
<name>A0AA88Q7V6_9TELE</name>
<feature type="coiled-coil region" evidence="1">
    <location>
        <begin position="531"/>
        <end position="572"/>
    </location>
</feature>
<feature type="compositionally biased region" description="Low complexity" evidence="2">
    <location>
        <begin position="94"/>
        <end position="118"/>
    </location>
</feature>
<dbReference type="InterPro" id="IPR001394">
    <property type="entry name" value="Peptidase_C19_UCH"/>
</dbReference>
<dbReference type="PROSITE" id="PS50235">
    <property type="entry name" value="USP_3"/>
    <property type="match status" value="1"/>
</dbReference>
<dbReference type="SUPFAM" id="SSF54001">
    <property type="entry name" value="Cysteine proteinases"/>
    <property type="match status" value="1"/>
</dbReference>
<dbReference type="GO" id="GO:0005634">
    <property type="term" value="C:nucleus"/>
    <property type="evidence" value="ECO:0007669"/>
    <property type="project" value="TreeGrafter"/>
</dbReference>
<dbReference type="InterPro" id="IPR050164">
    <property type="entry name" value="Peptidase_C19"/>
</dbReference>
<dbReference type="Pfam" id="PF00443">
    <property type="entry name" value="UCH"/>
    <property type="match status" value="1"/>
</dbReference>
<feature type="region of interest" description="Disordered" evidence="2">
    <location>
        <begin position="41"/>
        <end position="61"/>
    </location>
</feature>
<evidence type="ECO:0000313" key="5">
    <source>
        <dbReference type="Proteomes" id="UP001187343"/>
    </source>
</evidence>
<dbReference type="GO" id="GO:0004843">
    <property type="term" value="F:cysteine-type deubiquitinase activity"/>
    <property type="evidence" value="ECO:0007669"/>
    <property type="project" value="InterPro"/>
</dbReference>
<evidence type="ECO:0000313" key="4">
    <source>
        <dbReference type="EMBL" id="KAK2905407.1"/>
    </source>
</evidence>
<evidence type="ECO:0000256" key="1">
    <source>
        <dbReference type="SAM" id="Coils"/>
    </source>
</evidence>
<feature type="compositionally biased region" description="Basic and acidic residues" evidence="2">
    <location>
        <begin position="128"/>
        <end position="137"/>
    </location>
</feature>
<feature type="coiled-coil region" evidence="1">
    <location>
        <begin position="610"/>
        <end position="644"/>
    </location>
</feature>
<keyword evidence="1" id="KW-0175">Coiled coil</keyword>
<feature type="coiled-coil region" evidence="1">
    <location>
        <begin position="805"/>
        <end position="839"/>
    </location>
</feature>
<dbReference type="EMBL" id="JAUYZG010000006">
    <property type="protein sequence ID" value="KAK2905407.1"/>
    <property type="molecule type" value="Genomic_DNA"/>
</dbReference>
<dbReference type="AlphaFoldDB" id="A0AA88Q7V6"/>
<sequence>MVCDSVHCDTKSQTVKKEKKKKMWGKLVSSSPDVVVSAATPADGAKLSSSSPSSSRKHKFPSLHRVFRRILSVILPCVSSSSELDESSTIETQTTSGDTHTDASSDASSSPAVSGSSDPEVDLQAATHKKEAIRDITGDQSSPSSTEDTSSTAEGYTSTSAVGVSSSEESEKIDLLAELQAAAVLEDAAGDQSISDVDLDCILSVLASMKPQSSGLSQTEILELTQRKQIKIEQQICEDDVELADVVQTALPTNIKHLGFPNLGNTCYMNSVLQCLLTVSPFRDDVLSQRKWWNEGSAMLRALTDLHMTRLTGNDKKLKAKLLSTVKACIETRHPDFLGDHQQDAHEFLMVCLSYLKEEGELQQSYWPEYTCPVANMEFQLKRLRTCDSCGFLRSIREDYNYLSLVISPQGCLIDSLQQYFKTSSFDCSCSECAGTTVSEALELITLPRVLVLLVMRFDVTSSMCKLEDRLEVPEEFSLSSCAGHYISHIRGISGSGWLECSDTSIRKSSWSKASRDIRKNGYMLFYVKRKKDLKELREAVESHKVDLEERKRKFQQRIQQREKDLKDLGEAVDCHMCSAQTAVEDNERIFMELMCSTEEICSKMTQQIRDQEKAAVSRAEGLMEQLEQEIDDLKRRCAELDQIAQIHDHTNFLKSFQSLSISPESTDVPDVTVSSLLSFDDVGKSLSQLKEKLQYFCREEIDMISGRVTYVEILPIHEPKIRKEFLQYSTAVAEWTKKQNILKETQRRFKQKIQQRKKYLKELREAVESHKCSAETAVEDCEKIFTEFTRSIEKIRSKLMQMIREQEKVAVSRAEELMMQLEQEIEDLRRRHTELEQLSHTNDHIHFLKNFQSVAVFPESTDTPSMTVSSFLSFDDVGRSVSQLKEKLEDFCREEIDKISGRATYIEIVPTNEPKTREEFLQYYSDRKLFSALPASLLLTLYK</sequence>